<dbReference type="KEGG" id="kne:92181632"/>
<protein>
    <submittedName>
        <fullName evidence="10">Uncharacterized protein</fullName>
    </submittedName>
</protein>
<evidence type="ECO:0000256" key="9">
    <source>
        <dbReference type="SAM" id="MobiDB-lite"/>
    </source>
</evidence>
<dbReference type="EMBL" id="JBCAWK010000008">
    <property type="protein sequence ID" value="KAK8850456.1"/>
    <property type="molecule type" value="Genomic_DNA"/>
</dbReference>
<evidence type="ECO:0000256" key="2">
    <source>
        <dbReference type="ARBA" id="ARBA00004325"/>
    </source>
</evidence>
<evidence type="ECO:0000256" key="6">
    <source>
        <dbReference type="ARBA" id="ARBA00023128"/>
    </source>
</evidence>
<evidence type="ECO:0000256" key="4">
    <source>
        <dbReference type="ARBA" id="ARBA00022946"/>
    </source>
</evidence>
<keyword evidence="4" id="KW-0809">Transit peptide</keyword>
<feature type="compositionally biased region" description="Low complexity" evidence="9">
    <location>
        <begin position="141"/>
        <end position="159"/>
    </location>
</feature>
<dbReference type="PANTHER" id="PTHR33968">
    <property type="entry name" value="PROTEIN PET100 HOMOLOG, MITOCHONDRIAL"/>
    <property type="match status" value="1"/>
</dbReference>
<feature type="region of interest" description="Disordered" evidence="9">
    <location>
        <begin position="122"/>
        <end position="176"/>
    </location>
</feature>
<dbReference type="PANTHER" id="PTHR33968:SF1">
    <property type="entry name" value="PROTEIN PET100 HOMOLOG, MITOCHONDRIAL"/>
    <property type="match status" value="1"/>
</dbReference>
<organism evidence="10 11">
    <name type="scientific">Kwoniella newhampshirensis</name>
    <dbReference type="NCBI Taxonomy" id="1651941"/>
    <lineage>
        <taxon>Eukaryota</taxon>
        <taxon>Fungi</taxon>
        <taxon>Dikarya</taxon>
        <taxon>Basidiomycota</taxon>
        <taxon>Agaricomycotina</taxon>
        <taxon>Tremellomycetes</taxon>
        <taxon>Tremellales</taxon>
        <taxon>Cryptococcaceae</taxon>
        <taxon>Kwoniella</taxon>
    </lineage>
</organism>
<dbReference type="AlphaFoldDB" id="A0AAW0YXR6"/>
<dbReference type="GeneID" id="92181632"/>
<accession>A0AAW0YXR6</accession>
<comment type="caution">
    <text evidence="10">The sequence shown here is derived from an EMBL/GenBank/DDBJ whole genome shotgun (WGS) entry which is preliminary data.</text>
</comment>
<evidence type="ECO:0000313" key="11">
    <source>
        <dbReference type="Proteomes" id="UP001388673"/>
    </source>
</evidence>
<dbReference type="InterPro" id="IPR018625">
    <property type="entry name" value="Pet100"/>
</dbReference>
<dbReference type="GO" id="GO:0033617">
    <property type="term" value="P:mitochondrial respiratory chain complex IV assembly"/>
    <property type="evidence" value="ECO:0007669"/>
    <property type="project" value="InterPro"/>
</dbReference>
<comment type="subcellular location">
    <subcellularLocation>
        <location evidence="1">Membrane</location>
        <topology evidence="1">Single-pass membrane protein</topology>
    </subcellularLocation>
    <subcellularLocation>
        <location evidence="2">Mitochondrion membrane</location>
    </subcellularLocation>
</comment>
<evidence type="ECO:0000256" key="8">
    <source>
        <dbReference type="ARBA" id="ARBA00038077"/>
    </source>
</evidence>
<reference evidence="10 11" key="1">
    <citation type="journal article" date="2024" name="bioRxiv">
        <title>Comparative genomics of Cryptococcus and Kwoniella reveals pathogenesis evolution and contrasting karyotype dynamics via intercentromeric recombination or chromosome fusion.</title>
        <authorList>
            <person name="Coelho M.A."/>
            <person name="David-Palma M."/>
            <person name="Shea T."/>
            <person name="Bowers K."/>
            <person name="McGinley-Smith S."/>
            <person name="Mohammad A.W."/>
            <person name="Gnirke A."/>
            <person name="Yurkov A.M."/>
            <person name="Nowrousian M."/>
            <person name="Sun S."/>
            <person name="Cuomo C.A."/>
            <person name="Heitman J."/>
        </authorList>
    </citation>
    <scope>NUCLEOTIDE SEQUENCE [LARGE SCALE GENOMIC DNA]</scope>
    <source>
        <strain evidence="10 11">CBS 13917</strain>
    </source>
</reference>
<gene>
    <name evidence="10" type="ORF">IAR55_004374</name>
</gene>
<evidence type="ECO:0000256" key="5">
    <source>
        <dbReference type="ARBA" id="ARBA00022989"/>
    </source>
</evidence>
<evidence type="ECO:0000313" key="10">
    <source>
        <dbReference type="EMBL" id="KAK8850456.1"/>
    </source>
</evidence>
<sequence>MGGPNLEIFKFGFYLFTPIYVMVKFGDPDWYDEYVRPYKERFWPPYETTHQTPKSHSELKEELTRMKAERLARKQASTTITPSSSSSSSMSASTSTQVGESETIPSPAEQTSIAQAIEATPVPPTSTFESHDVQSHTTANSTSTPTSRWTWPGSSANSGNEGGSSWGSTTTGDRLV</sequence>
<evidence type="ECO:0000256" key="3">
    <source>
        <dbReference type="ARBA" id="ARBA00022692"/>
    </source>
</evidence>
<keyword evidence="6" id="KW-0496">Mitochondrion</keyword>
<comment type="similarity">
    <text evidence="8">Belongs to the PET100 family.</text>
</comment>
<dbReference type="RefSeq" id="XP_066801887.1">
    <property type="nucleotide sequence ID" value="XM_066947473.1"/>
</dbReference>
<feature type="compositionally biased region" description="Low complexity" evidence="9">
    <location>
        <begin position="166"/>
        <end position="176"/>
    </location>
</feature>
<feature type="compositionally biased region" description="Polar residues" evidence="9">
    <location>
        <begin position="97"/>
        <end position="108"/>
    </location>
</feature>
<evidence type="ECO:0000256" key="7">
    <source>
        <dbReference type="ARBA" id="ARBA00023136"/>
    </source>
</evidence>
<keyword evidence="11" id="KW-1185">Reference proteome</keyword>
<proteinExistence type="inferred from homology"/>
<feature type="region of interest" description="Disordered" evidence="9">
    <location>
        <begin position="69"/>
        <end position="108"/>
    </location>
</feature>
<keyword evidence="3" id="KW-0812">Transmembrane</keyword>
<dbReference type="GO" id="GO:0051082">
    <property type="term" value="F:unfolded protein binding"/>
    <property type="evidence" value="ECO:0007669"/>
    <property type="project" value="TreeGrafter"/>
</dbReference>
<dbReference type="Pfam" id="PF09803">
    <property type="entry name" value="Pet100"/>
    <property type="match status" value="1"/>
</dbReference>
<dbReference type="GO" id="GO:0005743">
    <property type="term" value="C:mitochondrial inner membrane"/>
    <property type="evidence" value="ECO:0007669"/>
    <property type="project" value="TreeGrafter"/>
</dbReference>
<feature type="compositionally biased region" description="Low complexity" evidence="9">
    <location>
        <begin position="77"/>
        <end position="96"/>
    </location>
</feature>
<keyword evidence="7" id="KW-0472">Membrane</keyword>
<evidence type="ECO:0000256" key="1">
    <source>
        <dbReference type="ARBA" id="ARBA00004167"/>
    </source>
</evidence>
<name>A0AAW0YXR6_9TREE</name>
<dbReference type="Proteomes" id="UP001388673">
    <property type="component" value="Unassembled WGS sequence"/>
</dbReference>
<keyword evidence="5" id="KW-1133">Transmembrane helix</keyword>